<dbReference type="PIRSF" id="PIRSF015840">
    <property type="entry name" value="DUF284_TM_euk"/>
    <property type="match status" value="1"/>
</dbReference>
<reference evidence="9 10" key="1">
    <citation type="submission" date="2018-06" db="EMBL/GenBank/DDBJ databases">
        <title>Population genomics shows no distinction between pathogenic Candida krusei and environmental Pichia kudriavzevii: One species, four names.</title>
        <authorList>
            <person name="Douglass A.P."/>
            <person name="Offei B."/>
            <person name="Braun-Galleani S."/>
            <person name="Coughlan A.Y."/>
            <person name="Martos A."/>
            <person name="Ortiz-Merino R.A."/>
            <person name="Byrne K.P."/>
            <person name="Wolfe K.H."/>
        </authorList>
    </citation>
    <scope>NUCLEOTIDE SEQUENCE [LARGE SCALE GENOMIC DNA]</scope>
    <source>
        <strain evidence="9 10">CBS573</strain>
    </source>
</reference>
<dbReference type="OrthoDB" id="340608at2759"/>
<feature type="compositionally biased region" description="Basic residues" evidence="7">
    <location>
        <begin position="1"/>
        <end position="10"/>
    </location>
</feature>
<evidence type="ECO:0000313" key="9">
    <source>
        <dbReference type="EMBL" id="AWU74281.1"/>
    </source>
</evidence>
<dbReference type="InterPro" id="IPR005045">
    <property type="entry name" value="CDC50/LEM3_fam"/>
</dbReference>
<dbReference type="VEuPathDB" id="FungiDB:C5L36_0A08760"/>
<keyword evidence="3 8" id="KW-0812">Transmembrane</keyword>
<dbReference type="GO" id="GO:0005783">
    <property type="term" value="C:endoplasmic reticulum"/>
    <property type="evidence" value="ECO:0007669"/>
    <property type="project" value="TreeGrafter"/>
</dbReference>
<evidence type="ECO:0000256" key="7">
    <source>
        <dbReference type="SAM" id="MobiDB-lite"/>
    </source>
</evidence>
<name>A0A2U9QZ16_PICKU</name>
<dbReference type="PANTHER" id="PTHR10926">
    <property type="entry name" value="CELL CYCLE CONTROL PROTEIN 50"/>
    <property type="match status" value="1"/>
</dbReference>
<keyword evidence="5 6" id="KW-0472">Membrane</keyword>
<evidence type="ECO:0000256" key="2">
    <source>
        <dbReference type="ARBA" id="ARBA00009457"/>
    </source>
</evidence>
<evidence type="ECO:0000256" key="3">
    <source>
        <dbReference type="ARBA" id="ARBA00022692"/>
    </source>
</evidence>
<dbReference type="GO" id="GO:0005794">
    <property type="term" value="C:Golgi apparatus"/>
    <property type="evidence" value="ECO:0007669"/>
    <property type="project" value="TreeGrafter"/>
</dbReference>
<feature type="region of interest" description="Disordered" evidence="7">
    <location>
        <begin position="1"/>
        <end position="23"/>
    </location>
</feature>
<dbReference type="KEGG" id="pkz:C5L36_0A08760"/>
<dbReference type="RefSeq" id="XP_029319758.1">
    <property type="nucleotide sequence ID" value="XM_029463898.1"/>
</dbReference>
<feature type="transmembrane region" description="Helical" evidence="8">
    <location>
        <begin position="344"/>
        <end position="366"/>
    </location>
</feature>
<dbReference type="AlphaFoldDB" id="A0A2U9QZ16"/>
<dbReference type="GeneID" id="40381991"/>
<evidence type="ECO:0000256" key="1">
    <source>
        <dbReference type="ARBA" id="ARBA00004141"/>
    </source>
</evidence>
<accession>A0A2U9QZ16</accession>
<keyword evidence="10" id="KW-1185">Reference proteome</keyword>
<evidence type="ECO:0008006" key="11">
    <source>
        <dbReference type="Google" id="ProtNLM"/>
    </source>
</evidence>
<comment type="similarity">
    <text evidence="2 6">Belongs to the CDC50/LEM3 family.</text>
</comment>
<evidence type="ECO:0000313" key="10">
    <source>
        <dbReference type="Proteomes" id="UP000249293"/>
    </source>
</evidence>
<dbReference type="Proteomes" id="UP000249293">
    <property type="component" value="Chromosome 1"/>
</dbReference>
<dbReference type="GO" id="GO:0045332">
    <property type="term" value="P:phospholipid translocation"/>
    <property type="evidence" value="ECO:0007669"/>
    <property type="project" value="UniProtKB-UniRule"/>
</dbReference>
<feature type="transmembrane region" description="Helical" evidence="8">
    <location>
        <begin position="60"/>
        <end position="84"/>
    </location>
</feature>
<dbReference type="PANTHER" id="PTHR10926:SF0">
    <property type="entry name" value="CDC50, ISOFORM A"/>
    <property type="match status" value="1"/>
</dbReference>
<evidence type="ECO:0000256" key="6">
    <source>
        <dbReference type="PIRNR" id="PIRNR015840"/>
    </source>
</evidence>
<dbReference type="STRING" id="4909.A0A2U9QZ16"/>
<dbReference type="EMBL" id="CP028773">
    <property type="protein sequence ID" value="AWU74281.1"/>
    <property type="molecule type" value="Genomic_DNA"/>
</dbReference>
<gene>
    <name evidence="9" type="ORF">C5L36_0A08760</name>
</gene>
<keyword evidence="4 8" id="KW-1133">Transmembrane helix</keyword>
<comment type="subcellular location">
    <subcellularLocation>
        <location evidence="1">Membrane</location>
        <topology evidence="1">Multi-pass membrane protein</topology>
    </subcellularLocation>
</comment>
<organism evidence="9 10">
    <name type="scientific">Pichia kudriavzevii</name>
    <name type="common">Yeast</name>
    <name type="synonym">Issatchenkia orientalis</name>
    <dbReference type="NCBI Taxonomy" id="4909"/>
    <lineage>
        <taxon>Eukaryota</taxon>
        <taxon>Fungi</taxon>
        <taxon>Dikarya</taxon>
        <taxon>Ascomycota</taxon>
        <taxon>Saccharomycotina</taxon>
        <taxon>Pichiomycetes</taxon>
        <taxon>Pichiales</taxon>
        <taxon>Pichiaceae</taxon>
        <taxon>Pichia</taxon>
    </lineage>
</organism>
<dbReference type="Pfam" id="PF03381">
    <property type="entry name" value="CDC50"/>
    <property type="match status" value="1"/>
</dbReference>
<proteinExistence type="inferred from homology"/>
<sequence>MMFKGLRKRLGWGSREDDSDDEDDAFRERVAKKIQSRRPPNTAFRQQRLQAWQPVLTAKVVIPLLLLVAVIFIPIGIGIFLATYNVEQLKIDYSNCDNLARSSYTEIPKKLYSYHFKKSKSSTAEWKYDSNKKTCTVQFEIPNDIKGNLFMYYKLTNFYQNHRKYVESYDWKQLRGEAVPHDEISKKCEPLRYRDDKIIYPAGLVANSMFNDTFSNLTYAGSEGEDYEFSYSGIAWSSDLSIYKKTGYNLSDIVPPPNWAEKYPNGYTEDDLEAIAKDEHFMNWMKTAALPSFMKLYGQNKNKGEILKTGKYSVDIQMNYPVTVFGGSKSLVITTSSVIGGRHVGLGVCYLVAGGVAVVFMLLFLVKQLLTRSKREHAFFDSLNDGHPLNSDPVGMRQVL</sequence>
<dbReference type="GO" id="GO:0005886">
    <property type="term" value="C:plasma membrane"/>
    <property type="evidence" value="ECO:0007669"/>
    <property type="project" value="TreeGrafter"/>
</dbReference>
<evidence type="ECO:0000256" key="8">
    <source>
        <dbReference type="SAM" id="Phobius"/>
    </source>
</evidence>
<evidence type="ECO:0000256" key="5">
    <source>
        <dbReference type="ARBA" id="ARBA00023136"/>
    </source>
</evidence>
<evidence type="ECO:0000256" key="4">
    <source>
        <dbReference type="ARBA" id="ARBA00022989"/>
    </source>
</evidence>
<protein>
    <recommendedName>
        <fullName evidence="11">Cell division control protein 50</fullName>
    </recommendedName>
</protein>